<dbReference type="PRINTS" id="PR01434">
    <property type="entry name" value="NADHDHGNASE5"/>
</dbReference>
<feature type="transmembrane region" description="Helical" evidence="7">
    <location>
        <begin position="94"/>
        <end position="112"/>
    </location>
</feature>
<dbReference type="GO" id="GO:0015990">
    <property type="term" value="P:electron transport coupled proton transport"/>
    <property type="evidence" value="ECO:0007669"/>
    <property type="project" value="TreeGrafter"/>
</dbReference>
<keyword evidence="11" id="KW-1185">Reference proteome</keyword>
<evidence type="ECO:0000256" key="3">
    <source>
        <dbReference type="ARBA" id="ARBA00022989"/>
    </source>
</evidence>
<keyword evidence="3 7" id="KW-1133">Transmembrane helix</keyword>
<keyword evidence="4 7" id="KW-0472">Membrane</keyword>
<dbReference type="PANTHER" id="PTHR42829:SF2">
    <property type="entry name" value="NADH-UBIQUINONE OXIDOREDUCTASE CHAIN 5"/>
    <property type="match status" value="1"/>
</dbReference>
<dbReference type="InterPro" id="IPR001516">
    <property type="entry name" value="Proton_antipo_N"/>
</dbReference>
<dbReference type="GO" id="GO:0016020">
    <property type="term" value="C:membrane"/>
    <property type="evidence" value="ECO:0007669"/>
    <property type="project" value="UniProtKB-SubCell"/>
</dbReference>
<gene>
    <name evidence="10" type="primary">nuoL</name>
    <name evidence="10" type="ORF">GM668_08880</name>
</gene>
<comment type="caution">
    <text evidence="10">The sequence shown here is derived from an EMBL/GenBank/DDBJ whole genome shotgun (WGS) entry which is preliminary data.</text>
</comment>
<sequence>MAGINPNILLTVALAPLAGSAVAGLLGTRFFGNLVGRTVSHSATILGVLISFVLSAMTLNDVMHGMTFNDTIYTWMTVAGMKLEVGFQIDSLSAMMMCVVTFVSLMVHIYTIGYMQEDEGYNRFFSYISLFTFSMLMLVMSNNFLQLFFGWEAVGLVSYLLIGFWFKRPTAIVANMKAFLVNRVGDFGFILGIGLLVAHTGTMKYTEVFAMKDALATQTLASFDWNLLSAACICLFIGAMGKSAQFPLHVWLPDSMEGPTPISALIHAATMVTAGIFMVSRMSPLFELSDTALSFVLVMGSITALFMGFLGIIQNDIKRVVAYSTLSQLGYMTVALGCSAYSVAVFHLMTHAFFKALLFLGAGSVIIGMHHDQDIRNMGGLRKYMPITWITSLLGSLALIGTPLFSGFYSKDSIIEAVGATHIAGAGFAKFAVLAGVFVTAFYSFRMYFLVFHGEERFGKAHAHGHDDHAHGKHDAHAAPAHDSDAHHEEEDDDHGHHGLGPGEKPHESPFVVWFPLVMLAIPSVIIGFIAIEPMLYGEFFKNVIFVNEAHEAMAELSHEFHHVGGALGMVKHSVMTLPLWLAIAGVATAYYCYMINPKVPAWFYDKFKAIHTVLDNKYYMDKFNEVVFAGGARLLGNGLWNVGDRTLIDGLVVNGSAKVVGWFSSLTRLAQTGYIYHYAFVMILGIVGFLVYFLPFWQA</sequence>
<dbReference type="NCBIfam" id="NF005141">
    <property type="entry name" value="PRK06590.1"/>
    <property type="match status" value="1"/>
</dbReference>
<keyword evidence="2 5" id="KW-0812">Transmembrane</keyword>
<evidence type="ECO:0000259" key="9">
    <source>
        <dbReference type="Pfam" id="PF00662"/>
    </source>
</evidence>
<evidence type="ECO:0000256" key="7">
    <source>
        <dbReference type="SAM" id="Phobius"/>
    </source>
</evidence>
<dbReference type="InterPro" id="IPR018393">
    <property type="entry name" value="NADHpl_OxRdtase_5_subgr"/>
</dbReference>
<evidence type="ECO:0000313" key="11">
    <source>
        <dbReference type="Proteomes" id="UP000484015"/>
    </source>
</evidence>
<dbReference type="NCBIfam" id="TIGR01974">
    <property type="entry name" value="NDH_I_L"/>
    <property type="match status" value="1"/>
</dbReference>
<evidence type="ECO:0000259" key="8">
    <source>
        <dbReference type="Pfam" id="PF00361"/>
    </source>
</evidence>
<dbReference type="RefSeq" id="WP_155438599.1">
    <property type="nucleotide sequence ID" value="NZ_WNLA01000004.1"/>
</dbReference>
<dbReference type="GO" id="GO:0042773">
    <property type="term" value="P:ATP synthesis coupled electron transport"/>
    <property type="evidence" value="ECO:0007669"/>
    <property type="project" value="InterPro"/>
</dbReference>
<feature type="transmembrane region" description="Helical" evidence="7">
    <location>
        <begin position="39"/>
        <end position="59"/>
    </location>
</feature>
<evidence type="ECO:0000256" key="6">
    <source>
        <dbReference type="SAM" id="MobiDB-lite"/>
    </source>
</evidence>
<dbReference type="PRINTS" id="PR01435">
    <property type="entry name" value="NPOXDRDTASE5"/>
</dbReference>
<feature type="transmembrane region" description="Helical" evidence="7">
    <location>
        <begin position="511"/>
        <end position="532"/>
    </location>
</feature>
<accession>A0A6L6PXL0</accession>
<proteinExistence type="predicted"/>
<organism evidence="10 11">
    <name type="scientific">Pseudoduganella ginsengisoli</name>
    <dbReference type="NCBI Taxonomy" id="1462440"/>
    <lineage>
        <taxon>Bacteria</taxon>
        <taxon>Pseudomonadati</taxon>
        <taxon>Pseudomonadota</taxon>
        <taxon>Betaproteobacteria</taxon>
        <taxon>Burkholderiales</taxon>
        <taxon>Oxalobacteraceae</taxon>
        <taxon>Telluria group</taxon>
        <taxon>Pseudoduganella</taxon>
    </lineage>
</organism>
<dbReference type="AlphaFoldDB" id="A0A6L6PXL0"/>
<evidence type="ECO:0000256" key="2">
    <source>
        <dbReference type="ARBA" id="ARBA00022692"/>
    </source>
</evidence>
<feature type="domain" description="NADH-Ubiquinone oxidoreductase (complex I) chain 5 N-terminal" evidence="9">
    <location>
        <begin position="75"/>
        <end position="125"/>
    </location>
</feature>
<feature type="transmembrane region" description="Helical" evidence="7">
    <location>
        <begin position="428"/>
        <end position="451"/>
    </location>
</feature>
<dbReference type="GO" id="GO:0003954">
    <property type="term" value="F:NADH dehydrogenase activity"/>
    <property type="evidence" value="ECO:0007669"/>
    <property type="project" value="TreeGrafter"/>
</dbReference>
<feature type="domain" description="NADH:quinone oxidoreductase/Mrp antiporter transmembrane" evidence="8">
    <location>
        <begin position="141"/>
        <end position="422"/>
    </location>
</feature>
<feature type="transmembrane region" description="Helical" evidence="7">
    <location>
        <begin position="348"/>
        <end position="367"/>
    </location>
</feature>
<dbReference type="Pfam" id="PF00662">
    <property type="entry name" value="Proton_antipo_N"/>
    <property type="match status" value="1"/>
</dbReference>
<reference evidence="10 11" key="1">
    <citation type="submission" date="2019-11" db="EMBL/GenBank/DDBJ databases">
        <title>Type strains purchased from KCTC, JCM and DSMZ.</title>
        <authorList>
            <person name="Lu H."/>
        </authorList>
    </citation>
    <scope>NUCLEOTIDE SEQUENCE [LARGE SCALE GENOMIC DNA]</scope>
    <source>
        <strain evidence="10 11">KCTC 42409</strain>
    </source>
</reference>
<feature type="transmembrane region" description="Helical" evidence="7">
    <location>
        <begin position="147"/>
        <end position="166"/>
    </location>
</feature>
<feature type="region of interest" description="Disordered" evidence="6">
    <location>
        <begin position="463"/>
        <end position="502"/>
    </location>
</feature>
<feature type="transmembrane region" description="Helical" evidence="7">
    <location>
        <begin position="187"/>
        <end position="205"/>
    </location>
</feature>
<evidence type="ECO:0000256" key="4">
    <source>
        <dbReference type="ARBA" id="ARBA00023136"/>
    </source>
</evidence>
<dbReference type="PANTHER" id="PTHR42829">
    <property type="entry name" value="NADH-UBIQUINONE OXIDOREDUCTASE CHAIN 5"/>
    <property type="match status" value="1"/>
</dbReference>
<feature type="transmembrane region" description="Helical" evidence="7">
    <location>
        <begin position="320"/>
        <end position="342"/>
    </location>
</feature>
<dbReference type="GO" id="GO:0012505">
    <property type="term" value="C:endomembrane system"/>
    <property type="evidence" value="ECO:0007669"/>
    <property type="project" value="UniProtKB-SubCell"/>
</dbReference>
<dbReference type="EMBL" id="WNLA01000004">
    <property type="protein sequence ID" value="MTW02205.1"/>
    <property type="molecule type" value="Genomic_DNA"/>
</dbReference>
<evidence type="ECO:0000256" key="5">
    <source>
        <dbReference type="RuleBase" id="RU000320"/>
    </source>
</evidence>
<dbReference type="OrthoDB" id="9811798at2"/>
<name>A0A6L6PXL0_9BURK</name>
<dbReference type="Proteomes" id="UP000484015">
    <property type="component" value="Unassembled WGS sequence"/>
</dbReference>
<evidence type="ECO:0000256" key="1">
    <source>
        <dbReference type="ARBA" id="ARBA00004127"/>
    </source>
</evidence>
<protein>
    <submittedName>
        <fullName evidence="10">NADH-quinone oxidoreductase subunit L</fullName>
    </submittedName>
</protein>
<evidence type="ECO:0000313" key="10">
    <source>
        <dbReference type="EMBL" id="MTW02205.1"/>
    </source>
</evidence>
<feature type="compositionally biased region" description="Basic and acidic residues" evidence="6">
    <location>
        <begin position="463"/>
        <end position="497"/>
    </location>
</feature>
<feature type="transmembrane region" description="Helical" evidence="7">
    <location>
        <begin position="225"/>
        <end position="241"/>
    </location>
</feature>
<dbReference type="GO" id="GO:0008137">
    <property type="term" value="F:NADH dehydrogenase (ubiquinone) activity"/>
    <property type="evidence" value="ECO:0007669"/>
    <property type="project" value="InterPro"/>
</dbReference>
<dbReference type="Pfam" id="PF00361">
    <property type="entry name" value="Proton_antipo_M"/>
    <property type="match status" value="1"/>
</dbReference>
<dbReference type="InterPro" id="IPR001750">
    <property type="entry name" value="ND/Mrp_TM"/>
</dbReference>
<dbReference type="InterPro" id="IPR003945">
    <property type="entry name" value="NU5C-like"/>
</dbReference>
<feature type="transmembrane region" description="Helical" evidence="7">
    <location>
        <begin position="387"/>
        <end position="408"/>
    </location>
</feature>
<comment type="subcellular location">
    <subcellularLocation>
        <location evidence="1">Endomembrane system</location>
        <topology evidence="1">Multi-pass membrane protein</topology>
    </subcellularLocation>
    <subcellularLocation>
        <location evidence="5">Membrane</location>
        <topology evidence="5">Multi-pass membrane protein</topology>
    </subcellularLocation>
</comment>
<feature type="transmembrane region" description="Helical" evidence="7">
    <location>
        <begin position="578"/>
        <end position="597"/>
    </location>
</feature>
<dbReference type="Gene3D" id="1.20.5.2700">
    <property type="match status" value="1"/>
</dbReference>
<feature type="transmembrane region" description="Helical" evidence="7">
    <location>
        <begin position="292"/>
        <end position="313"/>
    </location>
</feature>
<feature type="transmembrane region" description="Helical" evidence="7">
    <location>
        <begin position="262"/>
        <end position="280"/>
    </location>
</feature>
<feature type="transmembrane region" description="Helical" evidence="7">
    <location>
        <begin position="676"/>
        <end position="698"/>
    </location>
</feature>
<feature type="transmembrane region" description="Helical" evidence="7">
    <location>
        <begin position="124"/>
        <end position="141"/>
    </location>
</feature>